<feature type="transmembrane region" description="Helical" evidence="14">
    <location>
        <begin position="341"/>
        <end position="362"/>
    </location>
</feature>
<evidence type="ECO:0000259" key="17">
    <source>
        <dbReference type="PROSITE" id="PS50113"/>
    </source>
</evidence>
<keyword evidence="19" id="KW-1185">Reference proteome</keyword>
<dbReference type="Proteomes" id="UP000244523">
    <property type="component" value="Unassembled WGS sequence"/>
</dbReference>
<keyword evidence="12" id="KW-0902">Two-component regulatory system</keyword>
<feature type="domain" description="PAC" evidence="17">
    <location>
        <begin position="482"/>
        <end position="536"/>
    </location>
</feature>
<dbReference type="InterPro" id="IPR029151">
    <property type="entry name" value="Sensor-like_sf"/>
</dbReference>
<dbReference type="CDD" id="cd00082">
    <property type="entry name" value="HisKA"/>
    <property type="match status" value="1"/>
</dbReference>
<evidence type="ECO:0000313" key="19">
    <source>
        <dbReference type="Proteomes" id="UP000244523"/>
    </source>
</evidence>
<dbReference type="NCBIfam" id="TIGR00229">
    <property type="entry name" value="sensory_box"/>
    <property type="match status" value="1"/>
</dbReference>
<dbReference type="InterPro" id="IPR003594">
    <property type="entry name" value="HATPase_dom"/>
</dbReference>
<protein>
    <recommendedName>
        <fullName evidence="3">histidine kinase</fullName>
        <ecNumber evidence="3">2.7.13.3</ecNumber>
    </recommendedName>
</protein>
<dbReference type="AlphaFoldDB" id="A0A2T6K8E0"/>
<evidence type="ECO:0000256" key="13">
    <source>
        <dbReference type="ARBA" id="ARBA00023136"/>
    </source>
</evidence>
<dbReference type="GO" id="GO:0005524">
    <property type="term" value="F:ATP binding"/>
    <property type="evidence" value="ECO:0007669"/>
    <property type="project" value="UniProtKB-KW"/>
</dbReference>
<evidence type="ECO:0000256" key="6">
    <source>
        <dbReference type="ARBA" id="ARBA00022679"/>
    </source>
</evidence>
<dbReference type="CDD" id="cd12912">
    <property type="entry name" value="PDC2_MCP_like"/>
    <property type="match status" value="1"/>
</dbReference>
<dbReference type="EMBL" id="QBUD01000015">
    <property type="protein sequence ID" value="PUB11035.1"/>
    <property type="molecule type" value="Genomic_DNA"/>
</dbReference>
<dbReference type="SUPFAM" id="SSF103190">
    <property type="entry name" value="Sensory domain-like"/>
    <property type="match status" value="1"/>
</dbReference>
<gene>
    <name evidence="18" type="ORF">C8N45_11518</name>
</gene>
<dbReference type="CDD" id="cd00130">
    <property type="entry name" value="PAS"/>
    <property type="match status" value="1"/>
</dbReference>
<dbReference type="InterPro" id="IPR000014">
    <property type="entry name" value="PAS"/>
</dbReference>
<organism evidence="18 19">
    <name type="scientific">Yoonia sediminilitoris</name>
    <dbReference type="NCBI Taxonomy" id="1286148"/>
    <lineage>
        <taxon>Bacteria</taxon>
        <taxon>Pseudomonadati</taxon>
        <taxon>Pseudomonadota</taxon>
        <taxon>Alphaproteobacteria</taxon>
        <taxon>Rhodobacterales</taxon>
        <taxon>Paracoccaceae</taxon>
        <taxon>Yoonia</taxon>
    </lineage>
</organism>
<evidence type="ECO:0000256" key="12">
    <source>
        <dbReference type="ARBA" id="ARBA00023012"/>
    </source>
</evidence>
<keyword evidence="6" id="KW-0808">Transferase</keyword>
<accession>A0A2T6K8E0</accession>
<dbReference type="OrthoDB" id="9795133at2"/>
<dbReference type="SUPFAM" id="SSF55874">
    <property type="entry name" value="ATPase domain of HSP90 chaperone/DNA topoisomerase II/histidine kinase"/>
    <property type="match status" value="1"/>
</dbReference>
<keyword evidence="10" id="KW-0067">ATP-binding</keyword>
<feature type="domain" description="Histidine kinase" evidence="15">
    <location>
        <begin position="556"/>
        <end position="769"/>
    </location>
</feature>
<evidence type="ECO:0000256" key="5">
    <source>
        <dbReference type="ARBA" id="ARBA00022553"/>
    </source>
</evidence>
<dbReference type="RefSeq" id="WP_108388127.1">
    <property type="nucleotide sequence ID" value="NZ_QBUD01000015.1"/>
</dbReference>
<evidence type="ECO:0000256" key="3">
    <source>
        <dbReference type="ARBA" id="ARBA00012438"/>
    </source>
</evidence>
<dbReference type="SMART" id="SM00388">
    <property type="entry name" value="HisKA"/>
    <property type="match status" value="1"/>
</dbReference>
<evidence type="ECO:0000259" key="15">
    <source>
        <dbReference type="PROSITE" id="PS50109"/>
    </source>
</evidence>
<dbReference type="Pfam" id="PF13426">
    <property type="entry name" value="PAS_9"/>
    <property type="match status" value="1"/>
</dbReference>
<reference evidence="18 19" key="1">
    <citation type="submission" date="2018-04" db="EMBL/GenBank/DDBJ databases">
        <title>Genomic Encyclopedia of Archaeal and Bacterial Type Strains, Phase II (KMG-II): from individual species to whole genera.</title>
        <authorList>
            <person name="Goeker M."/>
        </authorList>
    </citation>
    <scope>NUCLEOTIDE SEQUENCE [LARGE SCALE GENOMIC DNA]</scope>
    <source>
        <strain evidence="18 19">DSM 29955</strain>
    </source>
</reference>
<dbReference type="SUPFAM" id="SSF55785">
    <property type="entry name" value="PYP-like sensor domain (PAS domain)"/>
    <property type="match status" value="1"/>
</dbReference>
<dbReference type="PANTHER" id="PTHR43065:SF10">
    <property type="entry name" value="PEROXIDE STRESS-ACTIVATED HISTIDINE KINASE MAK3"/>
    <property type="match status" value="1"/>
</dbReference>
<dbReference type="SMART" id="SM00086">
    <property type="entry name" value="PAC"/>
    <property type="match status" value="1"/>
</dbReference>
<dbReference type="InterPro" id="IPR005467">
    <property type="entry name" value="His_kinase_dom"/>
</dbReference>
<proteinExistence type="predicted"/>
<evidence type="ECO:0000256" key="14">
    <source>
        <dbReference type="SAM" id="Phobius"/>
    </source>
</evidence>
<sequence length="776" mass="84556">MKTSLGLVLAICLAGLQFVAIIVVVSSSYLTSERVLLDHARNLLSDVGTNTIAHSQGFLDPARGAAELAARLARNRVVASENTRLLEQLLFQQLQIAPQFAGVFYGDQDGNFVYVMRTDGPGPFRSKIISHDGGVRETELTWRNENFGIVERRPDPQDTYDPRARPWYIKAQAERGTIWTDPYIFFSAQTPGITIAAPVIEPNGEVQGVIGVDIEISAISDFLANLQIGENGTALIMNGNGDVIAHPDSEMLKAANADGTFRFAGIEEFGDPIARAAFGHLSELEFVSVAAETYAELSYDGADYVSTLMPIISAELPWTIAVYAPKSDFIGAILESRRQDVWVAAAIALVTGVVGLFLANYINKPVQAFAVRAALISQGEIDPSAPTPKTYKELERANEALNAEILQRKNSELEYGQTFELSSRGMVQVDPENGRFLRVNEEFADMFGYSVDEIMQMKATDFGVGDEGLRFPLAPGDGSYTNAAEFQARRTRKDGQDIWIKVNAILIRDSAGNLLHAVATIDDITKTVTAESQIRKLNRDLSHIARGELLGQIAAGLAHELNQPLTAITQDADAALHTISEREEPDDELVQILKDLDQQAHRAADIIKALRGFARKGEEWKSPLDLGDLIEQSLSLVRPEATENGVRIKVAPFDALPEVYGIRVQIAQVIVNLLRNAVEAIANSESETKKIMVSAEVAGNFVEVCVADSGPGVDPSLNLFTQFETTKSDGMGLGLSICKSIVEQGGGRIWLDTTYEAGARFCFTIPTTDHGVSRKT</sequence>
<keyword evidence="9" id="KW-0418">Kinase</keyword>
<dbReference type="Gene3D" id="3.30.450.20">
    <property type="entry name" value="PAS domain"/>
    <property type="match status" value="3"/>
</dbReference>
<evidence type="ECO:0000256" key="2">
    <source>
        <dbReference type="ARBA" id="ARBA00004651"/>
    </source>
</evidence>
<dbReference type="SMART" id="SM00091">
    <property type="entry name" value="PAS"/>
    <property type="match status" value="1"/>
</dbReference>
<keyword evidence="5" id="KW-0597">Phosphoprotein</keyword>
<name>A0A2T6K8E0_9RHOB</name>
<keyword evidence="4" id="KW-1003">Cell membrane</keyword>
<evidence type="ECO:0000256" key="4">
    <source>
        <dbReference type="ARBA" id="ARBA00022475"/>
    </source>
</evidence>
<keyword evidence="7 14" id="KW-0812">Transmembrane</keyword>
<evidence type="ECO:0000256" key="7">
    <source>
        <dbReference type="ARBA" id="ARBA00022692"/>
    </source>
</evidence>
<dbReference type="PANTHER" id="PTHR43065">
    <property type="entry name" value="SENSOR HISTIDINE KINASE"/>
    <property type="match status" value="1"/>
</dbReference>
<dbReference type="InterPro" id="IPR035965">
    <property type="entry name" value="PAS-like_dom_sf"/>
</dbReference>
<dbReference type="InterPro" id="IPR000700">
    <property type="entry name" value="PAS-assoc_C"/>
</dbReference>
<dbReference type="EC" id="2.7.13.3" evidence="3"/>
<dbReference type="Gene3D" id="1.10.287.130">
    <property type="match status" value="1"/>
</dbReference>
<comment type="caution">
    <text evidence="18">The sequence shown here is derived from an EMBL/GenBank/DDBJ whole genome shotgun (WGS) entry which is preliminary data.</text>
</comment>
<dbReference type="Gene3D" id="3.30.565.10">
    <property type="entry name" value="Histidine kinase-like ATPase, C-terminal domain"/>
    <property type="match status" value="1"/>
</dbReference>
<dbReference type="InterPro" id="IPR033479">
    <property type="entry name" value="dCache_1"/>
</dbReference>
<dbReference type="GO" id="GO:0000155">
    <property type="term" value="F:phosphorelay sensor kinase activity"/>
    <property type="evidence" value="ECO:0007669"/>
    <property type="project" value="InterPro"/>
</dbReference>
<dbReference type="PROSITE" id="PS50113">
    <property type="entry name" value="PAC"/>
    <property type="match status" value="1"/>
</dbReference>
<keyword evidence="11 14" id="KW-1133">Transmembrane helix</keyword>
<evidence type="ECO:0000256" key="8">
    <source>
        <dbReference type="ARBA" id="ARBA00022741"/>
    </source>
</evidence>
<comment type="subcellular location">
    <subcellularLocation>
        <location evidence="2">Cell membrane</location>
        <topology evidence="2">Multi-pass membrane protein</topology>
    </subcellularLocation>
</comment>
<dbReference type="SUPFAM" id="SSF47384">
    <property type="entry name" value="Homodimeric domain of signal transducing histidine kinase"/>
    <property type="match status" value="1"/>
</dbReference>
<dbReference type="PROSITE" id="PS50112">
    <property type="entry name" value="PAS"/>
    <property type="match status" value="1"/>
</dbReference>
<dbReference type="CDD" id="cd12913">
    <property type="entry name" value="PDC1_MCP_like"/>
    <property type="match status" value="1"/>
</dbReference>
<dbReference type="InterPro" id="IPR003661">
    <property type="entry name" value="HisK_dim/P_dom"/>
</dbReference>
<keyword evidence="8" id="KW-0547">Nucleotide-binding</keyword>
<dbReference type="InterPro" id="IPR036890">
    <property type="entry name" value="HATPase_C_sf"/>
</dbReference>
<feature type="domain" description="PAS" evidence="16">
    <location>
        <begin position="411"/>
        <end position="455"/>
    </location>
</feature>
<dbReference type="Pfam" id="PF00512">
    <property type="entry name" value="HisKA"/>
    <property type="match status" value="1"/>
</dbReference>
<dbReference type="PROSITE" id="PS50109">
    <property type="entry name" value="HIS_KIN"/>
    <property type="match status" value="1"/>
</dbReference>
<evidence type="ECO:0000256" key="9">
    <source>
        <dbReference type="ARBA" id="ARBA00022777"/>
    </source>
</evidence>
<dbReference type="GO" id="GO:0005886">
    <property type="term" value="C:plasma membrane"/>
    <property type="evidence" value="ECO:0007669"/>
    <property type="project" value="UniProtKB-SubCell"/>
</dbReference>
<dbReference type="Pfam" id="PF02743">
    <property type="entry name" value="dCache_1"/>
    <property type="match status" value="1"/>
</dbReference>
<dbReference type="InterPro" id="IPR004358">
    <property type="entry name" value="Sig_transdc_His_kin-like_C"/>
</dbReference>
<dbReference type="SMART" id="SM00387">
    <property type="entry name" value="HATPase_c"/>
    <property type="match status" value="1"/>
</dbReference>
<keyword evidence="13 14" id="KW-0472">Membrane</keyword>
<dbReference type="InterPro" id="IPR001610">
    <property type="entry name" value="PAC"/>
</dbReference>
<evidence type="ECO:0000259" key="16">
    <source>
        <dbReference type="PROSITE" id="PS50112"/>
    </source>
</evidence>
<evidence type="ECO:0000256" key="10">
    <source>
        <dbReference type="ARBA" id="ARBA00022840"/>
    </source>
</evidence>
<dbReference type="Pfam" id="PF02518">
    <property type="entry name" value="HATPase_c"/>
    <property type="match status" value="1"/>
</dbReference>
<evidence type="ECO:0000256" key="1">
    <source>
        <dbReference type="ARBA" id="ARBA00000085"/>
    </source>
</evidence>
<dbReference type="PRINTS" id="PR00344">
    <property type="entry name" value="BCTRLSENSOR"/>
</dbReference>
<evidence type="ECO:0000256" key="11">
    <source>
        <dbReference type="ARBA" id="ARBA00022989"/>
    </source>
</evidence>
<comment type="catalytic activity">
    <reaction evidence="1">
        <text>ATP + protein L-histidine = ADP + protein N-phospho-L-histidine.</text>
        <dbReference type="EC" id="2.7.13.3"/>
    </reaction>
</comment>
<dbReference type="InterPro" id="IPR036097">
    <property type="entry name" value="HisK_dim/P_sf"/>
</dbReference>
<evidence type="ECO:0000313" key="18">
    <source>
        <dbReference type="EMBL" id="PUB11035.1"/>
    </source>
</evidence>